<dbReference type="EMBL" id="GBRH01177106">
    <property type="protein sequence ID" value="JAE20790.1"/>
    <property type="molecule type" value="Transcribed_RNA"/>
</dbReference>
<protein>
    <submittedName>
        <fullName evidence="1">Uncharacterized protein</fullName>
    </submittedName>
</protein>
<reference evidence="1" key="2">
    <citation type="journal article" date="2015" name="Data Brief">
        <title>Shoot transcriptome of the giant reed, Arundo donax.</title>
        <authorList>
            <person name="Barrero R.A."/>
            <person name="Guerrero F.D."/>
            <person name="Moolhuijzen P."/>
            <person name="Goolsby J.A."/>
            <person name="Tidwell J."/>
            <person name="Bellgard S.E."/>
            <person name="Bellgard M.I."/>
        </authorList>
    </citation>
    <scope>NUCLEOTIDE SEQUENCE</scope>
    <source>
        <tissue evidence="1">Shoot tissue taken approximately 20 cm above the soil surface</tissue>
    </source>
</reference>
<reference evidence="1" key="1">
    <citation type="submission" date="2014-09" db="EMBL/GenBank/DDBJ databases">
        <authorList>
            <person name="Magalhaes I.L.F."/>
            <person name="Oliveira U."/>
            <person name="Santos F.R."/>
            <person name="Vidigal T.H.D.A."/>
            <person name="Brescovit A.D."/>
            <person name="Santos A.J."/>
        </authorList>
    </citation>
    <scope>NUCLEOTIDE SEQUENCE</scope>
    <source>
        <tissue evidence="1">Shoot tissue taken approximately 20 cm above the soil surface</tissue>
    </source>
</reference>
<evidence type="ECO:0000313" key="1">
    <source>
        <dbReference type="EMBL" id="JAE20790.1"/>
    </source>
</evidence>
<organism evidence="1">
    <name type="scientific">Arundo donax</name>
    <name type="common">Giant reed</name>
    <name type="synonym">Donax arundinaceus</name>
    <dbReference type="NCBI Taxonomy" id="35708"/>
    <lineage>
        <taxon>Eukaryota</taxon>
        <taxon>Viridiplantae</taxon>
        <taxon>Streptophyta</taxon>
        <taxon>Embryophyta</taxon>
        <taxon>Tracheophyta</taxon>
        <taxon>Spermatophyta</taxon>
        <taxon>Magnoliopsida</taxon>
        <taxon>Liliopsida</taxon>
        <taxon>Poales</taxon>
        <taxon>Poaceae</taxon>
        <taxon>PACMAD clade</taxon>
        <taxon>Arundinoideae</taxon>
        <taxon>Arundineae</taxon>
        <taxon>Arundo</taxon>
    </lineage>
</organism>
<dbReference type="AlphaFoldDB" id="A0A0A9G6T1"/>
<accession>A0A0A9G6T1</accession>
<proteinExistence type="predicted"/>
<name>A0A0A9G6T1_ARUDO</name>
<sequence>MGMAWARRRWRVTPTTRRPSFVTFLNLKLNHWSFFKSSMVFRSRYIKMMQLNRIHHGI</sequence>